<gene>
    <name evidence="2" type="ORF">MKP09_01640</name>
</gene>
<dbReference type="InterPro" id="IPR014710">
    <property type="entry name" value="RmlC-like_jellyroll"/>
</dbReference>
<feature type="domain" description="Cyclic nucleotide-binding" evidence="1">
    <location>
        <begin position="14"/>
        <end position="113"/>
    </location>
</feature>
<reference evidence="2 3" key="1">
    <citation type="submission" date="2022-02" db="EMBL/GenBank/DDBJ databases">
        <authorList>
            <person name="Min J."/>
        </authorList>
    </citation>
    <scope>NUCLEOTIDE SEQUENCE [LARGE SCALE GENOMIC DNA]</scope>
    <source>
        <strain evidence="2 3">GR10-1</strain>
    </source>
</reference>
<dbReference type="InterPro" id="IPR000595">
    <property type="entry name" value="cNMP-bd_dom"/>
</dbReference>
<dbReference type="RefSeq" id="WP_240826133.1">
    <property type="nucleotide sequence ID" value="NZ_JAKWBL010000001.1"/>
</dbReference>
<keyword evidence="3" id="KW-1185">Reference proteome</keyword>
<dbReference type="CDD" id="cd00038">
    <property type="entry name" value="CAP_ED"/>
    <property type="match status" value="1"/>
</dbReference>
<dbReference type="InterPro" id="IPR018490">
    <property type="entry name" value="cNMP-bd_dom_sf"/>
</dbReference>
<dbReference type="Gene3D" id="2.60.120.10">
    <property type="entry name" value="Jelly Rolls"/>
    <property type="match status" value="1"/>
</dbReference>
<dbReference type="SMART" id="SM00100">
    <property type="entry name" value="cNMP"/>
    <property type="match status" value="1"/>
</dbReference>
<proteinExistence type="predicted"/>
<evidence type="ECO:0000313" key="3">
    <source>
        <dbReference type="Proteomes" id="UP001202248"/>
    </source>
</evidence>
<comment type="caution">
    <text evidence="2">The sequence shown here is derived from an EMBL/GenBank/DDBJ whole genome shotgun (WGS) entry which is preliminary data.</text>
</comment>
<evidence type="ECO:0000259" key="1">
    <source>
        <dbReference type="PROSITE" id="PS50042"/>
    </source>
</evidence>
<dbReference type="SUPFAM" id="SSF51206">
    <property type="entry name" value="cAMP-binding domain-like"/>
    <property type="match status" value="1"/>
</dbReference>
<dbReference type="PROSITE" id="PS50042">
    <property type="entry name" value="CNMP_BINDING_3"/>
    <property type="match status" value="1"/>
</dbReference>
<accession>A0ABS9SEC6</accession>
<protein>
    <submittedName>
        <fullName evidence="2">Cyclic nucleotide-binding domain-containing protein</fullName>
    </submittedName>
</protein>
<organism evidence="2 3">
    <name type="scientific">Niabella ginsengisoli</name>
    <dbReference type="NCBI Taxonomy" id="522298"/>
    <lineage>
        <taxon>Bacteria</taxon>
        <taxon>Pseudomonadati</taxon>
        <taxon>Bacteroidota</taxon>
        <taxon>Chitinophagia</taxon>
        <taxon>Chitinophagales</taxon>
        <taxon>Chitinophagaceae</taxon>
        <taxon>Niabella</taxon>
    </lineage>
</organism>
<dbReference type="EMBL" id="JAKWBL010000001">
    <property type="protein sequence ID" value="MCH5596712.1"/>
    <property type="molecule type" value="Genomic_DNA"/>
</dbReference>
<dbReference type="Proteomes" id="UP001202248">
    <property type="component" value="Unassembled WGS sequence"/>
</dbReference>
<sequence>MHPIFKNIYQHPLLSDKDIETLAASHERVTISKGDVLLKEGKVANEYYILEEGLIKAFVHDYNNDEITTEYFSDKELVIAPASLFQRIPSQETLQALTDCTLWKICFDAFQQLYHNVPGFREWGRLWFSQQLFL</sequence>
<name>A0ABS9SEC6_9BACT</name>
<evidence type="ECO:0000313" key="2">
    <source>
        <dbReference type="EMBL" id="MCH5596712.1"/>
    </source>
</evidence>
<dbReference type="Pfam" id="PF00027">
    <property type="entry name" value="cNMP_binding"/>
    <property type="match status" value="1"/>
</dbReference>